<evidence type="ECO:0000313" key="1">
    <source>
        <dbReference type="EMBL" id="CAI9973902.1"/>
    </source>
</evidence>
<dbReference type="EMBL" id="CAXDID020000527">
    <property type="protein sequence ID" value="CAL6100154.1"/>
    <property type="molecule type" value="Genomic_DNA"/>
</dbReference>
<dbReference type="EMBL" id="CATOUU010001128">
    <property type="protein sequence ID" value="CAI9973902.1"/>
    <property type="molecule type" value="Genomic_DNA"/>
</dbReference>
<accession>A0AA86V2R5</accession>
<name>A0AA86V2R5_9EUKA</name>
<evidence type="ECO:0000313" key="3">
    <source>
        <dbReference type="Proteomes" id="UP001642409"/>
    </source>
</evidence>
<reference evidence="1" key="1">
    <citation type="submission" date="2023-06" db="EMBL/GenBank/DDBJ databases">
        <authorList>
            <person name="Kurt Z."/>
        </authorList>
    </citation>
    <scope>NUCLEOTIDE SEQUENCE</scope>
</reference>
<proteinExistence type="predicted"/>
<sequence length="147" mass="17070">MKRLDFSSTCTGIGTPTNDIQYDENVFGVEQGSKLFHRIQKTIPLLNLIQQHLLNQIQQEPSTQIYLTTKKLSTEITFKQIFSKPPANLNSYNFRKTPLTRRCYGIAVPVGPAHWSEKYFILHFNSKQLLKILISHSIQRHLRVHHV</sequence>
<dbReference type="Proteomes" id="UP001642409">
    <property type="component" value="Unassembled WGS sequence"/>
</dbReference>
<protein>
    <submittedName>
        <fullName evidence="2">Hypothetical_protein</fullName>
    </submittedName>
</protein>
<dbReference type="AlphaFoldDB" id="A0AA86V2R5"/>
<keyword evidence="3" id="KW-1185">Reference proteome</keyword>
<evidence type="ECO:0000313" key="2">
    <source>
        <dbReference type="EMBL" id="CAL6100154.1"/>
    </source>
</evidence>
<comment type="caution">
    <text evidence="1">The sequence shown here is derived from an EMBL/GenBank/DDBJ whole genome shotgun (WGS) entry which is preliminary data.</text>
</comment>
<organism evidence="1">
    <name type="scientific">Hexamita inflata</name>
    <dbReference type="NCBI Taxonomy" id="28002"/>
    <lineage>
        <taxon>Eukaryota</taxon>
        <taxon>Metamonada</taxon>
        <taxon>Diplomonadida</taxon>
        <taxon>Hexamitidae</taxon>
        <taxon>Hexamitinae</taxon>
        <taxon>Hexamita</taxon>
    </lineage>
</organism>
<reference evidence="2 3" key="2">
    <citation type="submission" date="2024-07" db="EMBL/GenBank/DDBJ databases">
        <authorList>
            <person name="Akdeniz Z."/>
        </authorList>
    </citation>
    <scope>NUCLEOTIDE SEQUENCE [LARGE SCALE GENOMIC DNA]</scope>
</reference>
<gene>
    <name evidence="1" type="ORF">HINF_LOCUS61547</name>
    <name evidence="2" type="ORF">HINF_LOCUS70421</name>
</gene>